<dbReference type="Proteomes" id="UP000464865">
    <property type="component" value="Chromosome M15-11"/>
</dbReference>
<dbReference type="PANTHER" id="PTHR47354">
    <property type="entry name" value="NADH OXIDOREDUCTASE HCR"/>
    <property type="match status" value="1"/>
</dbReference>
<dbReference type="PROSITE" id="PS00197">
    <property type="entry name" value="2FE2S_FER_1"/>
    <property type="match status" value="1"/>
</dbReference>
<dbReference type="SUPFAM" id="SSF54292">
    <property type="entry name" value="2Fe-2S ferredoxin-like"/>
    <property type="match status" value="1"/>
</dbReference>
<sequence length="340" mass="36978">MTPQNTVYLPRIGRSILAAQGETVLQAALAAGISYPHGCRMGRCGACKSHLVAGEIDLLKHTPFSLTEEEKAEGLTLACRAVPLSDVTIGWLDGEDEFADIPTGRFEGEVAEAVDATHDIKLIRIRLDDRELFTFKAGQYVRLLYPDCSPRDYSIASRIDEDLIEFHIRHVPGGITSGHIFANAKPGDPVTLVGPFGSSYLREKHCGPILGIAGGSGLAPVKAVVEAALATGRATGRERPIHVYFGARAQRDLYMIDRFEELAAKHRNLSFVPVLSNEEHAQMRCGYVGSAVADDFDDLDGWKAYLAGPPAMIEATVPQLLARGIRTADIHADVFFTPER</sequence>
<proteinExistence type="predicted"/>
<dbReference type="PROSITE" id="PS51384">
    <property type="entry name" value="FAD_FR"/>
    <property type="match status" value="1"/>
</dbReference>
<dbReference type="SUPFAM" id="SSF52343">
    <property type="entry name" value="Ferredoxin reductase-like, C-terminal NADP-linked domain"/>
    <property type="match status" value="1"/>
</dbReference>
<dbReference type="InterPro" id="IPR039261">
    <property type="entry name" value="FNR_nucleotide-bd"/>
</dbReference>
<feature type="domain" description="FAD-binding FR-type" evidence="2">
    <location>
        <begin position="103"/>
        <end position="202"/>
    </location>
</feature>
<reference evidence="3 4" key="1">
    <citation type="submission" date="2020-02" db="EMBL/GenBank/DDBJ databases">
        <title>Plant-Promoting Endophytic Bacterium Rhizobium oryzihabitans sp. nov., Isolated from the Root of Rice.</title>
        <authorList>
            <person name="zhao J."/>
            <person name="Zhang G."/>
        </authorList>
    </citation>
    <scope>NUCLEOTIDE SEQUENCE [LARGE SCALE GENOMIC DNA]</scope>
    <source>
        <strain evidence="3 4">M15</strain>
    </source>
</reference>
<dbReference type="CDD" id="cd00207">
    <property type="entry name" value="fer2"/>
    <property type="match status" value="1"/>
</dbReference>
<dbReference type="InterPro" id="IPR017938">
    <property type="entry name" value="Riboflavin_synthase-like_b-brl"/>
</dbReference>
<dbReference type="InterPro" id="IPR001041">
    <property type="entry name" value="2Fe-2S_ferredoxin-type"/>
</dbReference>
<evidence type="ECO:0000313" key="3">
    <source>
        <dbReference type="EMBL" id="QIB37411.1"/>
    </source>
</evidence>
<dbReference type="PROSITE" id="PS51085">
    <property type="entry name" value="2FE2S_FER_2"/>
    <property type="match status" value="1"/>
</dbReference>
<dbReference type="Pfam" id="PF00175">
    <property type="entry name" value="NAD_binding_1"/>
    <property type="match status" value="1"/>
</dbReference>
<dbReference type="InterPro" id="IPR001433">
    <property type="entry name" value="OxRdtase_FAD/NAD-bd"/>
</dbReference>
<dbReference type="KEGG" id="roy:G3A56_04895"/>
<dbReference type="Gene3D" id="2.40.30.10">
    <property type="entry name" value="Translation factors"/>
    <property type="match status" value="1"/>
</dbReference>
<dbReference type="InterPro" id="IPR036010">
    <property type="entry name" value="2Fe-2S_ferredoxin-like_sf"/>
</dbReference>
<dbReference type="InterPro" id="IPR012675">
    <property type="entry name" value="Beta-grasp_dom_sf"/>
</dbReference>
<dbReference type="Pfam" id="PF00970">
    <property type="entry name" value="FAD_binding_6"/>
    <property type="match status" value="1"/>
</dbReference>
<dbReference type="AlphaFoldDB" id="A0A7L5BEZ5"/>
<dbReference type="EMBL" id="CP048632">
    <property type="protein sequence ID" value="QIB37411.1"/>
    <property type="molecule type" value="Genomic_DNA"/>
</dbReference>
<dbReference type="Gene3D" id="3.40.50.80">
    <property type="entry name" value="Nucleotide-binding domain of ferredoxin-NADP reductase (FNR) module"/>
    <property type="match status" value="1"/>
</dbReference>
<accession>A0A7L5BEZ5</accession>
<dbReference type="CDD" id="cd06187">
    <property type="entry name" value="O2ase_reductase_like"/>
    <property type="match status" value="1"/>
</dbReference>
<dbReference type="InterPro" id="IPR006058">
    <property type="entry name" value="2Fe2S_fd_BS"/>
</dbReference>
<name>A0A7L5BEZ5_9HYPH</name>
<evidence type="ECO:0000259" key="2">
    <source>
        <dbReference type="PROSITE" id="PS51384"/>
    </source>
</evidence>
<dbReference type="PANTHER" id="PTHR47354:SF5">
    <property type="entry name" value="PROTEIN RFBI"/>
    <property type="match status" value="1"/>
</dbReference>
<dbReference type="InterPro" id="IPR008333">
    <property type="entry name" value="Cbr1-like_FAD-bd_dom"/>
</dbReference>
<evidence type="ECO:0000313" key="4">
    <source>
        <dbReference type="Proteomes" id="UP000464865"/>
    </source>
</evidence>
<dbReference type="Pfam" id="PF00111">
    <property type="entry name" value="Fer2"/>
    <property type="match status" value="1"/>
</dbReference>
<feature type="domain" description="2Fe-2S ferredoxin-type" evidence="1">
    <location>
        <begin position="3"/>
        <end position="95"/>
    </location>
</feature>
<dbReference type="InterPro" id="IPR017927">
    <property type="entry name" value="FAD-bd_FR_type"/>
</dbReference>
<protein>
    <submittedName>
        <fullName evidence="3">2Fe-2S iron-sulfur cluster binding domain-containing protein</fullName>
    </submittedName>
</protein>
<dbReference type="RefSeq" id="WP_082184111.1">
    <property type="nucleotide sequence ID" value="NZ_CP048632.1"/>
</dbReference>
<gene>
    <name evidence="3" type="ORF">G3A56_04895</name>
</gene>
<dbReference type="GO" id="GO:0016491">
    <property type="term" value="F:oxidoreductase activity"/>
    <property type="evidence" value="ECO:0007669"/>
    <property type="project" value="InterPro"/>
</dbReference>
<dbReference type="GO" id="GO:0051537">
    <property type="term" value="F:2 iron, 2 sulfur cluster binding"/>
    <property type="evidence" value="ECO:0007669"/>
    <property type="project" value="InterPro"/>
</dbReference>
<evidence type="ECO:0000259" key="1">
    <source>
        <dbReference type="PROSITE" id="PS51085"/>
    </source>
</evidence>
<dbReference type="SUPFAM" id="SSF63380">
    <property type="entry name" value="Riboflavin synthase domain-like"/>
    <property type="match status" value="1"/>
</dbReference>
<dbReference type="Gene3D" id="3.10.20.30">
    <property type="match status" value="1"/>
</dbReference>
<organism evidence="3 4">
    <name type="scientific">Rhizobium oryzihabitans</name>
    <dbReference type="NCBI Taxonomy" id="2267833"/>
    <lineage>
        <taxon>Bacteria</taxon>
        <taxon>Pseudomonadati</taxon>
        <taxon>Pseudomonadota</taxon>
        <taxon>Alphaproteobacteria</taxon>
        <taxon>Hyphomicrobiales</taxon>
        <taxon>Rhizobiaceae</taxon>
        <taxon>Rhizobium/Agrobacterium group</taxon>
        <taxon>Rhizobium</taxon>
    </lineage>
</organism>
<keyword evidence="4" id="KW-1185">Reference proteome</keyword>
<dbReference type="PRINTS" id="PR00410">
    <property type="entry name" value="PHEHYDRXLASE"/>
</dbReference>
<dbReference type="InterPro" id="IPR050415">
    <property type="entry name" value="MRET"/>
</dbReference>